<sequence>MAEPGRTVRVSGLPAGVEDDKLKDKLFIHFLRSRNGGGEVDSITVVDETPVSALITFEDSGVAQRVIQHSRHILEVDGKKYRLTVTEHCESLDPDKVILSLSATVDCRKLPGGILALEKLHKSHPDVQMKFEATGELYTICGSYSKVQAALAQLFGHSGGTQSTENRDSGQPSSFRSVQAAQKSHTQESKDQSKKASKQREQGVKVYAGTPSDDYNSSSDLTPFDWENSSQTEGAAVQLPGHPTVSEEDFSLIVDADMFQYLQKHCRKEYQYILNQYGVEVVDMTNQGVTTLFLRLATGAEVGGQEQEHLKLAKKAISRLYQENEAKIRRTQFPKSILSRSGLQTAMENLSVRFPKLLLNEDDSYIYIIGNSSDVSEAKQFLILDRGESRDKKEDVSSLLRFPSYDSTLLTPADEEKVPLTTFSTEGSPDIRIDQMLMSEEDERRGEGSRRYKLAARFKDSGLAALGNRPADFTLRGLSSPSRQTRTGPMLGHDVLSEKAGTSGEKISKTLIQNTGVDILFKSGDPLPPSAYVPNKTSFTSNLMDTRTKSLTSPFSTTQSSLSGTATLPPAGSGTTLKRASSFSGTPQQKSQVMGQKSQDDSSKATVRARGRSSSFSTQTGRDKREGYNGEFRVSSVMWQYIKEAYSTRVCDLTSDVQLKESHPEGSSDVSVIIRGASSSKVSSCRLELQKLVESVSADFSIQELPLSELGVTDPADETLQACCAEVLSRFKKVSIQILKKNLYLLGPQLLCSNVYATLREVFSGDLAQISEQQAFPSSSTSKQNPSTLSQMNEDQITSLYCNTNPKMILESQTDKAGAAAGGSRERRNHKSNVGDKELVNGSISQPLVKKDPVIKEKVKMVGKLEMDGQKTETSVDLSATGNDRSTRRVNGVGSTMASTDKDLTFHKKERATHSTPKDSTQLRQVEIQDTPKESRSGQGDLEGICVCGANGISIIRTKCGVTMCPTCLETVHTHCRVCHETKPISQATLGKMSYSKLNMSLPGHNKDPAIKITYCIPDGIQAEGHPSPGKPFKGGVFDAYLPDCEKTKKLLPRLEKAFKRGLTFTVTDKDTVARVTWDCIPHKTSLQGGRSGSGYPDSGYLNRLSEVLTSYGIEEPAAKSQY</sequence>
<feature type="compositionally biased region" description="Basic and acidic residues" evidence="7">
    <location>
        <begin position="900"/>
        <end position="917"/>
    </location>
</feature>
<dbReference type="GeneID" id="113140969"/>
<evidence type="ECO:0000313" key="9">
    <source>
        <dbReference type="Ensembl" id="ENSMAMP00000033009.1"/>
    </source>
</evidence>
<evidence type="ECO:0000256" key="2">
    <source>
        <dbReference type="ARBA" id="ARBA00004906"/>
    </source>
</evidence>
<comment type="pathway">
    <text evidence="2">Protein modification; protein ubiquitination.</text>
</comment>
<feature type="compositionally biased region" description="Polar residues" evidence="7">
    <location>
        <begin position="550"/>
        <end position="566"/>
    </location>
</feature>
<evidence type="ECO:0000256" key="1">
    <source>
        <dbReference type="ARBA" id="ARBA00000900"/>
    </source>
</evidence>
<organism evidence="9 10">
    <name type="scientific">Mastacembelus armatus</name>
    <name type="common">zig-zag eel</name>
    <dbReference type="NCBI Taxonomy" id="205130"/>
    <lineage>
        <taxon>Eukaryota</taxon>
        <taxon>Metazoa</taxon>
        <taxon>Chordata</taxon>
        <taxon>Craniata</taxon>
        <taxon>Vertebrata</taxon>
        <taxon>Euteleostomi</taxon>
        <taxon>Actinopterygii</taxon>
        <taxon>Neopterygii</taxon>
        <taxon>Teleostei</taxon>
        <taxon>Neoteleostei</taxon>
        <taxon>Acanthomorphata</taxon>
        <taxon>Anabantaria</taxon>
        <taxon>Synbranchiformes</taxon>
        <taxon>Mastacembelidae</taxon>
        <taxon>Mastacembelus</taxon>
    </lineage>
</organism>
<protein>
    <recommendedName>
        <fullName evidence="3">RING-type E3 ubiquitin transferase</fullName>
        <ecNumber evidence="3">2.3.2.27</ecNumber>
    </recommendedName>
</protein>
<dbReference type="UniPathway" id="UPA00143"/>
<keyword evidence="5" id="KW-0479">Metal-binding</keyword>
<dbReference type="Pfam" id="PF23085">
    <property type="entry name" value="RRM_PARP14_3"/>
    <property type="match status" value="1"/>
</dbReference>
<dbReference type="InParanoid" id="A0A3Q3NJ52"/>
<dbReference type="GO" id="GO:0007219">
    <property type="term" value="P:Notch signaling pathway"/>
    <property type="evidence" value="ECO:0007669"/>
    <property type="project" value="InterPro"/>
</dbReference>
<comment type="catalytic activity">
    <reaction evidence="1">
        <text>S-ubiquitinyl-[E2 ubiquitin-conjugating enzyme]-L-cysteine + [acceptor protein]-L-lysine = [E2 ubiquitin-conjugating enzyme]-L-cysteine + N(6)-ubiquitinyl-[acceptor protein]-L-lysine.</text>
        <dbReference type="EC" id="2.3.2.27"/>
    </reaction>
</comment>
<keyword evidence="10" id="KW-1185">Reference proteome</keyword>
<dbReference type="GO" id="GO:0046872">
    <property type="term" value="F:metal ion binding"/>
    <property type="evidence" value="ECO:0007669"/>
    <property type="project" value="UniProtKB-KW"/>
</dbReference>
<feature type="compositionally biased region" description="Polar residues" evidence="7">
    <location>
        <begin position="573"/>
        <end position="597"/>
    </location>
</feature>
<reference evidence="9" key="1">
    <citation type="submission" date="2025-08" db="UniProtKB">
        <authorList>
            <consortium name="Ensembl"/>
        </authorList>
    </citation>
    <scope>IDENTIFICATION</scope>
</reference>
<dbReference type="InterPro" id="IPR039398">
    <property type="entry name" value="Deltex_fam"/>
</dbReference>
<feature type="compositionally biased region" description="Basic and acidic residues" evidence="7">
    <location>
        <begin position="185"/>
        <end position="203"/>
    </location>
</feature>
<evidence type="ECO:0000256" key="4">
    <source>
        <dbReference type="ARBA" id="ARBA00022679"/>
    </source>
</evidence>
<feature type="region of interest" description="Disordered" evidence="7">
    <location>
        <begin position="550"/>
        <end position="627"/>
    </location>
</feature>
<evidence type="ECO:0000313" key="10">
    <source>
        <dbReference type="Proteomes" id="UP000261640"/>
    </source>
</evidence>
<feature type="domain" description="RRM" evidence="8">
    <location>
        <begin position="6"/>
        <end position="88"/>
    </location>
</feature>
<dbReference type="EC" id="2.3.2.27" evidence="3"/>
<dbReference type="Ensembl" id="ENSMAMT00000033865.2">
    <property type="protein sequence ID" value="ENSMAMP00000033009.1"/>
    <property type="gene ID" value="ENSMAMG00000022213.2"/>
</dbReference>
<dbReference type="Pfam" id="PF18102">
    <property type="entry name" value="DTC"/>
    <property type="match status" value="1"/>
</dbReference>
<accession>A0A3Q3NJ52</accession>
<keyword evidence="4" id="KW-0808">Transferase</keyword>
<proteinExistence type="predicted"/>
<dbReference type="PANTHER" id="PTHR12622">
    <property type="entry name" value="DELTEX-RELATED"/>
    <property type="match status" value="1"/>
</dbReference>
<dbReference type="GO" id="GO:0061630">
    <property type="term" value="F:ubiquitin protein ligase activity"/>
    <property type="evidence" value="ECO:0007669"/>
    <property type="project" value="UniProtKB-EC"/>
</dbReference>
<dbReference type="CDD" id="cd12546">
    <property type="entry name" value="RRM_RBM43"/>
    <property type="match status" value="1"/>
</dbReference>
<dbReference type="RefSeq" id="XP_026180906.1">
    <property type="nucleotide sequence ID" value="XM_026325121.2"/>
</dbReference>
<dbReference type="Gene3D" id="3.30.70.330">
    <property type="match status" value="1"/>
</dbReference>
<evidence type="ECO:0000256" key="3">
    <source>
        <dbReference type="ARBA" id="ARBA00012483"/>
    </source>
</evidence>
<evidence type="ECO:0000256" key="6">
    <source>
        <dbReference type="PROSITE-ProRule" id="PRU00176"/>
    </source>
</evidence>
<feature type="compositionally biased region" description="Polar residues" evidence="7">
    <location>
        <begin position="160"/>
        <end position="184"/>
    </location>
</feature>
<dbReference type="InterPro" id="IPR012677">
    <property type="entry name" value="Nucleotide-bd_a/b_plait_sf"/>
</dbReference>
<dbReference type="GeneTree" id="ENSGT00940000154578"/>
<name>A0A3Q3NJ52_9TELE</name>
<feature type="compositionally biased region" description="Polar residues" evidence="7">
    <location>
        <begin position="872"/>
        <end position="884"/>
    </location>
</feature>
<dbReference type="OrthoDB" id="527344at2759"/>
<evidence type="ECO:0000256" key="7">
    <source>
        <dbReference type="SAM" id="MobiDB-lite"/>
    </source>
</evidence>
<dbReference type="RefSeq" id="XP_026180905.1">
    <property type="nucleotide sequence ID" value="XM_026325120.2"/>
</dbReference>
<dbReference type="GO" id="GO:0003723">
    <property type="term" value="F:RNA binding"/>
    <property type="evidence" value="ECO:0007669"/>
    <property type="project" value="UniProtKB-UniRule"/>
</dbReference>
<dbReference type="Proteomes" id="UP000261640">
    <property type="component" value="Unplaced"/>
</dbReference>
<dbReference type="InterPro" id="IPR039396">
    <property type="entry name" value="Deltex_C"/>
</dbReference>
<feature type="compositionally biased region" description="Polar residues" evidence="7">
    <location>
        <begin position="213"/>
        <end position="233"/>
    </location>
</feature>
<dbReference type="GO" id="GO:0016567">
    <property type="term" value="P:protein ubiquitination"/>
    <property type="evidence" value="ECO:0007669"/>
    <property type="project" value="UniProtKB-UniPathway"/>
</dbReference>
<dbReference type="InterPro" id="IPR039399">
    <property type="entry name" value="Deltex_C_sf"/>
</dbReference>
<dbReference type="PROSITE" id="PS50102">
    <property type="entry name" value="RRM"/>
    <property type="match status" value="1"/>
</dbReference>
<keyword evidence="6" id="KW-0694">RNA-binding</keyword>
<evidence type="ECO:0000259" key="8">
    <source>
        <dbReference type="PROSITE" id="PS50102"/>
    </source>
</evidence>
<dbReference type="AlphaFoldDB" id="A0A3Q3NJ52"/>
<feature type="region of interest" description="Disordered" evidence="7">
    <location>
        <begin position="814"/>
        <end position="841"/>
    </location>
</feature>
<reference evidence="9" key="2">
    <citation type="submission" date="2025-09" db="UniProtKB">
        <authorList>
            <consortium name="Ensembl"/>
        </authorList>
    </citation>
    <scope>IDENTIFICATION</scope>
</reference>
<dbReference type="Gene3D" id="3.30.390.130">
    <property type="match status" value="1"/>
</dbReference>
<dbReference type="InterPro" id="IPR000504">
    <property type="entry name" value="RRM_dom"/>
</dbReference>
<feature type="region of interest" description="Disordered" evidence="7">
    <location>
        <begin position="870"/>
        <end position="939"/>
    </location>
</feature>
<evidence type="ECO:0000256" key="5">
    <source>
        <dbReference type="ARBA" id="ARBA00022723"/>
    </source>
</evidence>
<feature type="region of interest" description="Disordered" evidence="7">
    <location>
        <begin position="159"/>
        <end position="242"/>
    </location>
</feature>